<dbReference type="EMBL" id="ML743556">
    <property type="protein sequence ID" value="KAE8141807.1"/>
    <property type="molecule type" value="Genomic_DNA"/>
</dbReference>
<dbReference type="Proteomes" id="UP000325672">
    <property type="component" value="Unassembled WGS sequence"/>
</dbReference>
<dbReference type="RefSeq" id="XP_031917870.1">
    <property type="nucleotide sequence ID" value="XM_032058772.1"/>
</dbReference>
<reference evidence="2 3" key="1">
    <citation type="submission" date="2019-04" db="EMBL/GenBank/DDBJ databases">
        <title>Friends and foes A comparative genomics study of 23 Aspergillus species from section Flavi.</title>
        <authorList>
            <consortium name="DOE Joint Genome Institute"/>
            <person name="Kjaerbolling I."/>
            <person name="Vesth T."/>
            <person name="Frisvad J.C."/>
            <person name="Nybo J.L."/>
            <person name="Theobald S."/>
            <person name="Kildgaard S."/>
            <person name="Isbrandt T."/>
            <person name="Kuo A."/>
            <person name="Sato A."/>
            <person name="Lyhne E.K."/>
            <person name="Kogle M.E."/>
            <person name="Wiebenga A."/>
            <person name="Kun R.S."/>
            <person name="Lubbers R.J."/>
            <person name="Makela M.R."/>
            <person name="Barry K."/>
            <person name="Chovatia M."/>
            <person name="Clum A."/>
            <person name="Daum C."/>
            <person name="Haridas S."/>
            <person name="He G."/>
            <person name="LaButti K."/>
            <person name="Lipzen A."/>
            <person name="Mondo S."/>
            <person name="Riley R."/>
            <person name="Salamov A."/>
            <person name="Simmons B.A."/>
            <person name="Magnuson J.K."/>
            <person name="Henrissat B."/>
            <person name="Mortensen U.H."/>
            <person name="Larsen T.O."/>
            <person name="Devries R.P."/>
            <person name="Grigoriev I.V."/>
            <person name="Machida M."/>
            <person name="Baker S.E."/>
            <person name="Andersen M.R."/>
        </authorList>
    </citation>
    <scope>NUCLEOTIDE SEQUENCE [LARGE SCALE GENOMIC DNA]</scope>
    <source>
        <strain evidence="2 3">CBS 117625</strain>
    </source>
</reference>
<organism evidence="2 3">
    <name type="scientific">Aspergillus pseudotamarii</name>
    <dbReference type="NCBI Taxonomy" id="132259"/>
    <lineage>
        <taxon>Eukaryota</taxon>
        <taxon>Fungi</taxon>
        <taxon>Dikarya</taxon>
        <taxon>Ascomycota</taxon>
        <taxon>Pezizomycotina</taxon>
        <taxon>Eurotiomycetes</taxon>
        <taxon>Eurotiomycetidae</taxon>
        <taxon>Eurotiales</taxon>
        <taxon>Aspergillaceae</taxon>
        <taxon>Aspergillus</taxon>
        <taxon>Aspergillus subgen. Circumdati</taxon>
    </lineage>
</organism>
<evidence type="ECO:0000256" key="1">
    <source>
        <dbReference type="SAM" id="MobiDB-lite"/>
    </source>
</evidence>
<feature type="compositionally biased region" description="Polar residues" evidence="1">
    <location>
        <begin position="189"/>
        <end position="204"/>
    </location>
</feature>
<feature type="region of interest" description="Disordered" evidence="1">
    <location>
        <begin position="1"/>
        <end position="44"/>
    </location>
</feature>
<keyword evidence="3" id="KW-1185">Reference proteome</keyword>
<evidence type="ECO:0000313" key="2">
    <source>
        <dbReference type="EMBL" id="KAE8141807.1"/>
    </source>
</evidence>
<protein>
    <recommendedName>
        <fullName evidence="4">Up-regulated during septation protein 1 domain-containing protein</fullName>
    </recommendedName>
</protein>
<dbReference type="GeneID" id="43642982"/>
<feature type="region of interest" description="Disordered" evidence="1">
    <location>
        <begin position="431"/>
        <end position="455"/>
    </location>
</feature>
<evidence type="ECO:0008006" key="4">
    <source>
        <dbReference type="Google" id="ProtNLM"/>
    </source>
</evidence>
<accession>A0A5N6T6B5</accession>
<evidence type="ECO:0000313" key="3">
    <source>
        <dbReference type="Proteomes" id="UP000325672"/>
    </source>
</evidence>
<feature type="region of interest" description="Disordered" evidence="1">
    <location>
        <begin position="189"/>
        <end position="216"/>
    </location>
</feature>
<proteinExistence type="predicted"/>
<dbReference type="AlphaFoldDB" id="A0A5N6T6B5"/>
<name>A0A5N6T6B5_ASPPS</name>
<feature type="compositionally biased region" description="Polar residues" evidence="1">
    <location>
        <begin position="1"/>
        <end position="31"/>
    </location>
</feature>
<sequence length="486" mass="53595">MQNSHYNSVPTGGNDTLRTQPDVVQTSSKITDGNEGTDRQSPARRLRFQLWPRVKQYAPFGTTGKLRARELAASQASPCLSEISTKHSDRATIVSEHDDRLGTSRCNVSIPDGKSRFINTVTPNPMDSRKCMSLRLVVESRSSYFTSKVPATSPHTERLKITSTAKSPTNPVNHAILHPVSGPLIPPSQTGVASLQRSPPTSKCQDALPKATKTDTEGAMHPAELFAVSAQPETTSPPPVPPKSPRTMNRSLKLHQEQCTFVSPWRDPPTSNHGRYFASDPLGTKPPYRSQAVYQYKGPYTAHSGGTLLGRRSPIVHNSPSNCVGQRHTTAEDASAEELQVLEERCRHIRRIYDSLEFELRGLQERTTRFLGSESTDGAECRKNVLIRTKAIADLDVSMKGWASKLEQATNQQVYLRQKLAEHVAATAHRDTTNPGLGISDEPNHGTKPAMTSNLVDTSRRKTESIKVYVDVNVFEEIATSAETER</sequence>
<dbReference type="OrthoDB" id="5429395at2759"/>
<gene>
    <name evidence="2" type="ORF">BDV38DRAFT_278589</name>
</gene>